<name>A0A812PQC5_9DINO</name>
<dbReference type="AlphaFoldDB" id="A0A812PQC5"/>
<dbReference type="EMBL" id="CAJNJA010014505">
    <property type="protein sequence ID" value="CAE7343788.1"/>
    <property type="molecule type" value="Genomic_DNA"/>
</dbReference>
<feature type="non-terminal residue" evidence="2">
    <location>
        <position position="195"/>
    </location>
</feature>
<protein>
    <submittedName>
        <fullName evidence="2">Uncharacterized protein</fullName>
    </submittedName>
</protein>
<sequence>QDGPASAKQAFTEVCSMYDRRWGQLPANRRSEVLADVTRICRCKSVKEVLAELMPAAPGEEDLAELLLWANKNSHNVKAILQVPEFPMKAHPLTDSWRSGVKRRQQLCAEVDEALASGRPKAECLKLLLDLARHPQHPEEQPASKHRFASREEASAAAALARREAETRKSAKGSGKGLNADLPTMSSKPVLADFL</sequence>
<proteinExistence type="predicted"/>
<comment type="caution">
    <text evidence="2">The sequence shown here is derived from an EMBL/GenBank/DDBJ whole genome shotgun (WGS) entry which is preliminary data.</text>
</comment>
<dbReference type="Proteomes" id="UP000601435">
    <property type="component" value="Unassembled WGS sequence"/>
</dbReference>
<accession>A0A812PQC5</accession>
<reference evidence="2" key="1">
    <citation type="submission" date="2021-02" db="EMBL/GenBank/DDBJ databases">
        <authorList>
            <person name="Dougan E. K."/>
            <person name="Rhodes N."/>
            <person name="Thang M."/>
            <person name="Chan C."/>
        </authorList>
    </citation>
    <scope>NUCLEOTIDE SEQUENCE</scope>
</reference>
<gene>
    <name evidence="2" type="ORF">SNEC2469_LOCUS8885</name>
</gene>
<evidence type="ECO:0000313" key="2">
    <source>
        <dbReference type="EMBL" id="CAE7343788.1"/>
    </source>
</evidence>
<evidence type="ECO:0000256" key="1">
    <source>
        <dbReference type="SAM" id="MobiDB-lite"/>
    </source>
</evidence>
<keyword evidence="3" id="KW-1185">Reference proteome</keyword>
<evidence type="ECO:0000313" key="3">
    <source>
        <dbReference type="Proteomes" id="UP000601435"/>
    </source>
</evidence>
<feature type="non-terminal residue" evidence="2">
    <location>
        <position position="1"/>
    </location>
</feature>
<feature type="compositionally biased region" description="Basic and acidic residues" evidence="1">
    <location>
        <begin position="136"/>
        <end position="154"/>
    </location>
</feature>
<organism evidence="2 3">
    <name type="scientific">Symbiodinium necroappetens</name>
    <dbReference type="NCBI Taxonomy" id="1628268"/>
    <lineage>
        <taxon>Eukaryota</taxon>
        <taxon>Sar</taxon>
        <taxon>Alveolata</taxon>
        <taxon>Dinophyceae</taxon>
        <taxon>Suessiales</taxon>
        <taxon>Symbiodiniaceae</taxon>
        <taxon>Symbiodinium</taxon>
    </lineage>
</organism>
<feature type="region of interest" description="Disordered" evidence="1">
    <location>
        <begin position="136"/>
        <end position="195"/>
    </location>
</feature>
<dbReference type="OrthoDB" id="412011at2759"/>